<dbReference type="STRING" id="314283.MED297_02895"/>
<comment type="subunit">
    <text evidence="7">The complex comprises the extracytoplasmic solute receptor protein and the two transmembrane proteins.</text>
</comment>
<comment type="subcellular location">
    <subcellularLocation>
        <location evidence="7">Cell inner membrane</location>
        <topology evidence="7">Multi-pass membrane protein</topology>
    </subcellularLocation>
    <subcellularLocation>
        <location evidence="1">Cell membrane</location>
        <topology evidence="1">Multi-pass membrane protein</topology>
    </subcellularLocation>
</comment>
<comment type="caution">
    <text evidence="9">The sequence shown here is derived from an EMBL/GenBank/DDBJ whole genome shotgun (WGS) entry which is preliminary data.</text>
</comment>
<feature type="transmembrane region" description="Helical" evidence="7">
    <location>
        <begin position="57"/>
        <end position="74"/>
    </location>
</feature>
<dbReference type="EMBL" id="AAOE01000018">
    <property type="protein sequence ID" value="EAR08617.1"/>
    <property type="molecule type" value="Genomic_DNA"/>
</dbReference>
<dbReference type="InterPro" id="IPR055348">
    <property type="entry name" value="DctQ"/>
</dbReference>
<evidence type="ECO:0000313" key="9">
    <source>
        <dbReference type="EMBL" id="EAR08617.1"/>
    </source>
</evidence>
<keyword evidence="7" id="KW-0997">Cell inner membrane</keyword>
<evidence type="ECO:0000256" key="3">
    <source>
        <dbReference type="ARBA" id="ARBA00022475"/>
    </source>
</evidence>
<dbReference type="RefSeq" id="WP_008047212.1">
    <property type="nucleotide sequence ID" value="NZ_CH724153.1"/>
</dbReference>
<dbReference type="GO" id="GO:0005886">
    <property type="term" value="C:plasma membrane"/>
    <property type="evidence" value="ECO:0007669"/>
    <property type="project" value="UniProtKB-SubCell"/>
</dbReference>
<dbReference type="HOGENOM" id="CLU_130848_0_0_6"/>
<dbReference type="Pfam" id="PF04290">
    <property type="entry name" value="DctQ"/>
    <property type="match status" value="1"/>
</dbReference>
<evidence type="ECO:0000256" key="4">
    <source>
        <dbReference type="ARBA" id="ARBA00022692"/>
    </source>
</evidence>
<evidence type="ECO:0000256" key="1">
    <source>
        <dbReference type="ARBA" id="ARBA00004651"/>
    </source>
</evidence>
<evidence type="ECO:0000256" key="5">
    <source>
        <dbReference type="ARBA" id="ARBA00022989"/>
    </source>
</evidence>
<evidence type="ECO:0000256" key="2">
    <source>
        <dbReference type="ARBA" id="ARBA00022448"/>
    </source>
</evidence>
<comment type="similarity">
    <text evidence="7">Belongs to the TRAP transporter small permease family.</text>
</comment>
<dbReference type="GO" id="GO:0022857">
    <property type="term" value="F:transmembrane transporter activity"/>
    <property type="evidence" value="ECO:0007669"/>
    <property type="project" value="UniProtKB-UniRule"/>
</dbReference>
<dbReference type="AlphaFoldDB" id="A4BGX1"/>
<evidence type="ECO:0000313" key="10">
    <source>
        <dbReference type="Proteomes" id="UP000005953"/>
    </source>
</evidence>
<keyword evidence="2 7" id="KW-0813">Transport</keyword>
<feature type="transmembrane region" description="Helical" evidence="7">
    <location>
        <begin position="137"/>
        <end position="163"/>
    </location>
</feature>
<sequence>MYQFNLWVNRIAYSLNIVGGISLLFIMLVVIADILTRTLFGMTKGEVDLTFPGSFEMVKYGLLFALAYCMPYGLNRGQVVVDLFTDNWSVKSKTRIAAFYMLFFAAFGFLMAENLIHSGSLAKQSGETTQDLMIPMFYIYYLAAVGMAVLGLRAVSISLILWFDRDGELA</sequence>
<accession>A4BGX1</accession>
<name>A4BGX1_9GAMM</name>
<evidence type="ECO:0000256" key="7">
    <source>
        <dbReference type="RuleBase" id="RU369079"/>
    </source>
</evidence>
<keyword evidence="10" id="KW-1185">Reference proteome</keyword>
<keyword evidence="6 7" id="KW-0472">Membrane</keyword>
<organism evidence="9 10">
    <name type="scientific">Reinekea blandensis MED297</name>
    <dbReference type="NCBI Taxonomy" id="314283"/>
    <lineage>
        <taxon>Bacteria</taxon>
        <taxon>Pseudomonadati</taxon>
        <taxon>Pseudomonadota</taxon>
        <taxon>Gammaproteobacteria</taxon>
        <taxon>Oceanospirillales</taxon>
        <taxon>Saccharospirillaceae</taxon>
        <taxon>Reinekea</taxon>
    </lineage>
</organism>
<feature type="transmembrane region" description="Helical" evidence="7">
    <location>
        <begin position="94"/>
        <end position="116"/>
    </location>
</feature>
<keyword evidence="5 7" id="KW-1133">Transmembrane helix</keyword>
<feature type="transmembrane region" description="Helical" evidence="7">
    <location>
        <begin position="12"/>
        <end position="36"/>
    </location>
</feature>
<protein>
    <recommendedName>
        <fullName evidence="7">TRAP transporter small permease protein</fullName>
    </recommendedName>
</protein>
<reference evidence="9 10" key="1">
    <citation type="submission" date="2006-02" db="EMBL/GenBank/DDBJ databases">
        <authorList>
            <person name="Pinhassi J."/>
            <person name="Pedros-Alio C."/>
            <person name="Ferriera S."/>
            <person name="Johnson J."/>
            <person name="Kravitz S."/>
            <person name="Halpern A."/>
            <person name="Remington K."/>
            <person name="Beeson K."/>
            <person name="Tran B."/>
            <person name="Rogers Y.-H."/>
            <person name="Friedman R."/>
            <person name="Venter J.C."/>
        </authorList>
    </citation>
    <scope>NUCLEOTIDE SEQUENCE [LARGE SCALE GENOMIC DNA]</scope>
    <source>
        <strain evidence="9 10">MED297</strain>
    </source>
</reference>
<comment type="function">
    <text evidence="7">Part of the tripartite ATP-independent periplasmic (TRAP) transport system.</text>
</comment>
<keyword evidence="3" id="KW-1003">Cell membrane</keyword>
<proteinExistence type="inferred from homology"/>
<dbReference type="Proteomes" id="UP000005953">
    <property type="component" value="Unassembled WGS sequence"/>
</dbReference>
<keyword evidence="4 7" id="KW-0812">Transmembrane</keyword>
<dbReference type="OrthoDB" id="7363305at2"/>
<evidence type="ECO:0000259" key="8">
    <source>
        <dbReference type="Pfam" id="PF04290"/>
    </source>
</evidence>
<gene>
    <name evidence="9" type="ORF">MED297_02895</name>
</gene>
<evidence type="ECO:0000256" key="6">
    <source>
        <dbReference type="ARBA" id="ARBA00023136"/>
    </source>
</evidence>
<feature type="domain" description="Tripartite ATP-independent periplasmic transporters DctQ component" evidence="8">
    <location>
        <begin position="26"/>
        <end position="156"/>
    </location>
</feature>